<protein>
    <submittedName>
        <fullName evidence="1">Uncharacterized protein</fullName>
    </submittedName>
</protein>
<sequence>MLVEDELNSKCVILVNVDNDQSTSSPATSTSTDGQFYDESSNITTVFSESICTSSERIIKRGGISTLTTKTSPHVSRRR</sequence>
<dbReference type="EMBL" id="JAANIT010000670">
    <property type="protein sequence ID" value="KAG1545439.1"/>
    <property type="molecule type" value="Genomic_DNA"/>
</dbReference>
<comment type="caution">
    <text evidence="1">The sequence shown here is derived from an EMBL/GenBank/DDBJ whole genome shotgun (WGS) entry which is preliminary data.</text>
</comment>
<proteinExistence type="predicted"/>
<dbReference type="Proteomes" id="UP000717996">
    <property type="component" value="Unassembled WGS sequence"/>
</dbReference>
<evidence type="ECO:0000313" key="2">
    <source>
        <dbReference type="Proteomes" id="UP000717996"/>
    </source>
</evidence>
<reference evidence="1" key="1">
    <citation type="journal article" date="2020" name="Microb. Genom.">
        <title>Genetic diversity of clinical and environmental Mucorales isolates obtained from an investigation of mucormycosis cases among solid organ transplant recipients.</title>
        <authorList>
            <person name="Nguyen M.H."/>
            <person name="Kaul D."/>
            <person name="Muto C."/>
            <person name="Cheng S.J."/>
            <person name="Richter R.A."/>
            <person name="Bruno V.M."/>
            <person name="Liu G."/>
            <person name="Beyhan S."/>
            <person name="Sundermann A.J."/>
            <person name="Mounaud S."/>
            <person name="Pasculle A.W."/>
            <person name="Nierman W.C."/>
            <person name="Driscoll E."/>
            <person name="Cumbie R."/>
            <person name="Clancy C.J."/>
            <person name="Dupont C.L."/>
        </authorList>
    </citation>
    <scope>NUCLEOTIDE SEQUENCE</scope>
    <source>
        <strain evidence="1">GL16</strain>
    </source>
</reference>
<dbReference type="AlphaFoldDB" id="A0A9P6YDC3"/>
<evidence type="ECO:0000313" key="1">
    <source>
        <dbReference type="EMBL" id="KAG1545439.1"/>
    </source>
</evidence>
<organism evidence="1 2">
    <name type="scientific">Rhizopus oryzae</name>
    <name type="common">Mucormycosis agent</name>
    <name type="synonym">Rhizopus arrhizus var. delemar</name>
    <dbReference type="NCBI Taxonomy" id="64495"/>
    <lineage>
        <taxon>Eukaryota</taxon>
        <taxon>Fungi</taxon>
        <taxon>Fungi incertae sedis</taxon>
        <taxon>Mucoromycota</taxon>
        <taxon>Mucoromycotina</taxon>
        <taxon>Mucoromycetes</taxon>
        <taxon>Mucorales</taxon>
        <taxon>Mucorineae</taxon>
        <taxon>Rhizopodaceae</taxon>
        <taxon>Rhizopus</taxon>
    </lineage>
</organism>
<name>A0A9P6YDC3_RHIOR</name>
<accession>A0A9P6YDC3</accession>
<gene>
    <name evidence="1" type="ORF">G6F51_005472</name>
</gene>